<gene>
    <name evidence="2" type="ORF">NDU88_003181</name>
</gene>
<evidence type="ECO:0000313" key="3">
    <source>
        <dbReference type="Proteomes" id="UP001066276"/>
    </source>
</evidence>
<dbReference type="AlphaFoldDB" id="A0AAV7W4W3"/>
<dbReference type="Proteomes" id="UP001066276">
    <property type="component" value="Chromosome 1_2"/>
</dbReference>
<name>A0AAV7W4W3_PLEWA</name>
<feature type="region of interest" description="Disordered" evidence="1">
    <location>
        <begin position="26"/>
        <end position="65"/>
    </location>
</feature>
<evidence type="ECO:0000313" key="2">
    <source>
        <dbReference type="EMBL" id="KAJ1207791.1"/>
    </source>
</evidence>
<dbReference type="EMBL" id="JANPWB010000002">
    <property type="protein sequence ID" value="KAJ1207791.1"/>
    <property type="molecule type" value="Genomic_DNA"/>
</dbReference>
<keyword evidence="3" id="KW-1185">Reference proteome</keyword>
<organism evidence="2 3">
    <name type="scientific">Pleurodeles waltl</name>
    <name type="common">Iberian ribbed newt</name>
    <dbReference type="NCBI Taxonomy" id="8319"/>
    <lineage>
        <taxon>Eukaryota</taxon>
        <taxon>Metazoa</taxon>
        <taxon>Chordata</taxon>
        <taxon>Craniata</taxon>
        <taxon>Vertebrata</taxon>
        <taxon>Euteleostomi</taxon>
        <taxon>Amphibia</taxon>
        <taxon>Batrachia</taxon>
        <taxon>Caudata</taxon>
        <taxon>Salamandroidea</taxon>
        <taxon>Salamandridae</taxon>
        <taxon>Pleurodelinae</taxon>
        <taxon>Pleurodeles</taxon>
    </lineage>
</organism>
<proteinExistence type="predicted"/>
<comment type="caution">
    <text evidence="2">The sequence shown here is derived from an EMBL/GenBank/DDBJ whole genome shotgun (WGS) entry which is preliminary data.</text>
</comment>
<feature type="compositionally biased region" description="Basic and acidic residues" evidence="1">
    <location>
        <begin position="55"/>
        <end position="65"/>
    </location>
</feature>
<reference evidence="2" key="1">
    <citation type="journal article" date="2022" name="bioRxiv">
        <title>Sequencing and chromosome-scale assembly of the giantPleurodeles waltlgenome.</title>
        <authorList>
            <person name="Brown T."/>
            <person name="Elewa A."/>
            <person name="Iarovenko S."/>
            <person name="Subramanian E."/>
            <person name="Araus A.J."/>
            <person name="Petzold A."/>
            <person name="Susuki M."/>
            <person name="Suzuki K.-i.T."/>
            <person name="Hayashi T."/>
            <person name="Toyoda A."/>
            <person name="Oliveira C."/>
            <person name="Osipova E."/>
            <person name="Leigh N.D."/>
            <person name="Simon A."/>
            <person name="Yun M.H."/>
        </authorList>
    </citation>
    <scope>NUCLEOTIDE SEQUENCE</scope>
    <source>
        <strain evidence="2">20211129_DDA</strain>
        <tissue evidence="2">Liver</tissue>
    </source>
</reference>
<sequence length="89" mass="9732">MEGRSKAFMKQLLQLFLDSLQDGAMDTAQGTLDSSTLGQGQLPSGHADRLPQGPRVEDRLNRKQSGGEKVIKKVVELMEEGDAANHVLR</sequence>
<accession>A0AAV7W4W3</accession>
<feature type="compositionally biased region" description="Polar residues" evidence="1">
    <location>
        <begin position="28"/>
        <end position="42"/>
    </location>
</feature>
<protein>
    <submittedName>
        <fullName evidence="2">Uncharacterized protein</fullName>
    </submittedName>
</protein>
<evidence type="ECO:0000256" key="1">
    <source>
        <dbReference type="SAM" id="MobiDB-lite"/>
    </source>
</evidence>